<protein>
    <submittedName>
        <fullName evidence="1">Uncharacterized protein</fullName>
    </submittedName>
</protein>
<proteinExistence type="predicted"/>
<dbReference type="EMBL" id="CP030280">
    <property type="protein sequence ID" value="AWY96969.1"/>
    <property type="molecule type" value="Genomic_DNA"/>
</dbReference>
<accession>A0A2Z4U7T1</accession>
<dbReference type="Proteomes" id="UP000250003">
    <property type="component" value="Chromosome"/>
</dbReference>
<evidence type="ECO:0000313" key="2">
    <source>
        <dbReference type="Proteomes" id="UP000250003"/>
    </source>
</evidence>
<dbReference type="AlphaFoldDB" id="A0A2Z4U7T1"/>
<evidence type="ECO:0000313" key="1">
    <source>
        <dbReference type="EMBL" id="AWY96969.1"/>
    </source>
</evidence>
<dbReference type="RefSeq" id="WP_111917820.1">
    <property type="nucleotide sequence ID" value="NZ_CP030280.1"/>
</dbReference>
<dbReference type="OrthoDB" id="597706at2"/>
<dbReference type="KEGG" id="blau:DQQ01_01020"/>
<name>A0A2Z4U7T1_9FIRM</name>
<sequence>MENKKNSTPLLLTGTIDSSVYNNTGNIIQNVAERLNQYESPIEKYISSTPFDIIVFIENSGYAFDELKYKKLAKIYGKEFEFIPGKICKDEILAHGKSFGDAYLIAEALEKSSLLANVEFFYKISGRIYLKNAKSILRTKNKYRNEFIMYQGKKWCFTNIFKANKEDYLSVLNDVYLDCDEISVNDIEISFFNRLCTSDISMGSFYTYPYFEGKMGATGENYSGRLVERIIRNIMARLHFFTKDSLTSKLLAKIIH</sequence>
<reference evidence="2" key="1">
    <citation type="submission" date="2018-06" db="EMBL/GenBank/DDBJ databases">
        <title>Description of Blautia argi sp. nov., a new anaerobic isolated from dog feces.</title>
        <authorList>
            <person name="Chang Y.-H."/>
            <person name="Paek J."/>
            <person name="Shin Y."/>
        </authorList>
    </citation>
    <scope>NUCLEOTIDE SEQUENCE [LARGE SCALE GENOMIC DNA]</scope>
    <source>
        <strain evidence="2">KCTC 15426</strain>
    </source>
</reference>
<keyword evidence="2" id="KW-1185">Reference proteome</keyword>
<organism evidence="1 2">
    <name type="scientific">Blautia argi</name>
    <dbReference type="NCBI Taxonomy" id="1912897"/>
    <lineage>
        <taxon>Bacteria</taxon>
        <taxon>Bacillati</taxon>
        <taxon>Bacillota</taxon>
        <taxon>Clostridia</taxon>
        <taxon>Lachnospirales</taxon>
        <taxon>Lachnospiraceae</taxon>
        <taxon>Blautia</taxon>
    </lineage>
</organism>
<gene>
    <name evidence="1" type="ORF">DQQ01_01020</name>
</gene>